<dbReference type="InterPro" id="IPR000066">
    <property type="entry name" value="Antenna_a/b"/>
</dbReference>
<keyword evidence="8" id="KW-0460">Magnesium</keyword>
<evidence type="ECO:0000256" key="9">
    <source>
        <dbReference type="ARBA" id="ARBA00022956"/>
    </source>
</evidence>
<evidence type="ECO:0000256" key="5">
    <source>
        <dbReference type="ARBA" id="ARBA00022549"/>
    </source>
</evidence>
<gene>
    <name evidence="16" type="ORF">F1189_24045</name>
</gene>
<keyword evidence="3" id="KW-1003">Cell membrane</keyword>
<keyword evidence="5" id="KW-0042">Antenna complex</keyword>
<evidence type="ECO:0000256" key="2">
    <source>
        <dbReference type="ARBA" id="ARBA00004249"/>
    </source>
</evidence>
<keyword evidence="7" id="KW-0479">Metal-binding</keyword>
<keyword evidence="10 14" id="KW-1133">Transmembrane helix</keyword>
<dbReference type="GO" id="GO:0005886">
    <property type="term" value="C:plasma membrane"/>
    <property type="evidence" value="ECO:0007669"/>
    <property type="project" value="UniProtKB-SubCell"/>
</dbReference>
<dbReference type="GO" id="GO:0046872">
    <property type="term" value="F:metal ion binding"/>
    <property type="evidence" value="ECO:0007669"/>
    <property type="project" value="UniProtKB-KW"/>
</dbReference>
<dbReference type="SUPFAM" id="SSF56918">
    <property type="entry name" value="Light-harvesting complex subunits"/>
    <property type="match status" value="1"/>
</dbReference>
<protein>
    <submittedName>
        <fullName evidence="16">Light-harvesting protein</fullName>
    </submittedName>
</protein>
<dbReference type="Proteomes" id="UP000325255">
    <property type="component" value="Unassembled WGS sequence"/>
</dbReference>
<dbReference type="RefSeq" id="WP_150043615.1">
    <property type="nucleotide sequence ID" value="NZ_OW485601.1"/>
</dbReference>
<keyword evidence="13" id="KW-0437">Light-harvesting polypeptide</keyword>
<keyword evidence="11" id="KW-0157">Chromophore</keyword>
<keyword evidence="12 14" id="KW-0472">Membrane</keyword>
<evidence type="ECO:0000313" key="17">
    <source>
        <dbReference type="Proteomes" id="UP000325255"/>
    </source>
</evidence>
<evidence type="ECO:0000256" key="6">
    <source>
        <dbReference type="ARBA" id="ARBA00022692"/>
    </source>
</evidence>
<evidence type="ECO:0000256" key="11">
    <source>
        <dbReference type="ARBA" id="ARBA00022991"/>
    </source>
</evidence>
<keyword evidence="6 14" id="KW-0812">Transmembrane</keyword>
<dbReference type="NCBIfam" id="NF040861">
    <property type="entry name" value="pufA_517_ASD"/>
    <property type="match status" value="1"/>
</dbReference>
<organism evidence="16 17">
    <name type="scientific">Rhodovastum atsumiense</name>
    <dbReference type="NCBI Taxonomy" id="504468"/>
    <lineage>
        <taxon>Bacteria</taxon>
        <taxon>Pseudomonadati</taxon>
        <taxon>Pseudomonadota</taxon>
        <taxon>Alphaproteobacteria</taxon>
        <taxon>Acetobacterales</taxon>
        <taxon>Acetobacteraceae</taxon>
        <taxon>Rhodovastum</taxon>
    </lineage>
</organism>
<evidence type="ECO:0000313" key="16">
    <source>
        <dbReference type="EMBL" id="KAA5609442.1"/>
    </source>
</evidence>
<evidence type="ECO:0000256" key="8">
    <source>
        <dbReference type="ARBA" id="ARBA00022842"/>
    </source>
</evidence>
<evidence type="ECO:0000256" key="12">
    <source>
        <dbReference type="ARBA" id="ARBA00023136"/>
    </source>
</evidence>
<keyword evidence="4" id="KW-0148">Chlorophyll</keyword>
<accession>A0A5M6IMI9</accession>
<sequence length="57" mass="6225">MANPQDDWKIWLVINPAKYLVPIWIAVLATVVVIHVAVIGSPKYNFLAAPAKVVAAK</sequence>
<evidence type="ECO:0000256" key="4">
    <source>
        <dbReference type="ARBA" id="ARBA00022494"/>
    </source>
</evidence>
<dbReference type="GO" id="GO:0042314">
    <property type="term" value="F:bacteriochlorophyll binding"/>
    <property type="evidence" value="ECO:0007669"/>
    <property type="project" value="UniProtKB-KW"/>
</dbReference>
<evidence type="ECO:0000256" key="1">
    <source>
        <dbReference type="ARBA" id="ARBA00002455"/>
    </source>
</evidence>
<dbReference type="GO" id="GO:0019684">
    <property type="term" value="P:photosynthesis, light reaction"/>
    <property type="evidence" value="ECO:0007669"/>
    <property type="project" value="InterPro"/>
</dbReference>
<keyword evidence="9" id="KW-0076">Bacteriochlorophyll</keyword>
<feature type="domain" description="Antenna complex alpha/beta subunit" evidence="15">
    <location>
        <begin position="7"/>
        <end position="42"/>
    </location>
</feature>
<dbReference type="AlphaFoldDB" id="A0A5M6IMI9"/>
<evidence type="ECO:0000259" key="15">
    <source>
        <dbReference type="Pfam" id="PF00556"/>
    </source>
</evidence>
<comment type="subcellular location">
    <subcellularLocation>
        <location evidence="2">Cell inner membrane</location>
        <topology evidence="2">Single-pass type II membrane protein</topology>
    </subcellularLocation>
</comment>
<evidence type="ECO:0000256" key="13">
    <source>
        <dbReference type="ARBA" id="ARBA00023243"/>
    </source>
</evidence>
<reference evidence="16 17" key="1">
    <citation type="submission" date="2019-09" db="EMBL/GenBank/DDBJ databases">
        <title>Genome sequence of Rhodovastum atsumiense, a diverse member of the Acetobacteraceae family of non-sulfur purple photosynthetic bacteria.</title>
        <authorList>
            <person name="Meyer T."/>
            <person name="Kyndt J."/>
        </authorList>
    </citation>
    <scope>NUCLEOTIDE SEQUENCE [LARGE SCALE GENOMIC DNA]</scope>
    <source>
        <strain evidence="16 17">DSM 21279</strain>
    </source>
</reference>
<comment type="function">
    <text evidence="1">Antenna complexes are light-harvesting systems, which transfer the excitation energy to the reaction centers.</text>
</comment>
<evidence type="ECO:0000256" key="10">
    <source>
        <dbReference type="ARBA" id="ARBA00022989"/>
    </source>
</evidence>
<dbReference type="InterPro" id="IPR018332">
    <property type="entry name" value="Antenna_alpha"/>
</dbReference>
<evidence type="ECO:0000256" key="7">
    <source>
        <dbReference type="ARBA" id="ARBA00022723"/>
    </source>
</evidence>
<comment type="caution">
    <text evidence="16">The sequence shown here is derived from an EMBL/GenBank/DDBJ whole genome shotgun (WGS) entry which is preliminary data.</text>
</comment>
<name>A0A5M6IMI9_9PROT</name>
<feature type="transmembrane region" description="Helical" evidence="14">
    <location>
        <begin position="20"/>
        <end position="39"/>
    </location>
</feature>
<proteinExistence type="predicted"/>
<dbReference type="InterPro" id="IPR035889">
    <property type="entry name" value="Light-harvesting_complex"/>
</dbReference>
<dbReference type="Pfam" id="PF00556">
    <property type="entry name" value="LHC"/>
    <property type="match status" value="1"/>
</dbReference>
<evidence type="ECO:0000256" key="3">
    <source>
        <dbReference type="ARBA" id="ARBA00022475"/>
    </source>
</evidence>
<keyword evidence="17" id="KW-1185">Reference proteome</keyword>
<dbReference type="GO" id="GO:0030077">
    <property type="term" value="C:plasma membrane light-harvesting complex"/>
    <property type="evidence" value="ECO:0007669"/>
    <property type="project" value="InterPro"/>
</dbReference>
<evidence type="ECO:0000256" key="14">
    <source>
        <dbReference type="SAM" id="Phobius"/>
    </source>
</evidence>
<dbReference type="EMBL" id="VWPK01000050">
    <property type="protein sequence ID" value="KAA5609442.1"/>
    <property type="molecule type" value="Genomic_DNA"/>
</dbReference>
<dbReference type="Gene3D" id="4.10.220.20">
    <property type="entry name" value="Light-harvesting complex"/>
    <property type="match status" value="1"/>
</dbReference>